<reference evidence="4" key="1">
    <citation type="submission" date="2020-10" db="EMBL/GenBank/DDBJ databases">
        <title>Sequencing the genomes of 1000 actinobacteria strains.</title>
        <authorList>
            <person name="Klenk H.-P."/>
        </authorList>
    </citation>
    <scope>NUCLEOTIDE SEQUENCE</scope>
    <source>
        <strain evidence="4">DSM 45354</strain>
    </source>
</reference>
<dbReference type="PANTHER" id="PTHR43877">
    <property type="entry name" value="AMINOALKYLPHOSPHONATE N-ACETYLTRANSFERASE-RELATED-RELATED"/>
    <property type="match status" value="1"/>
</dbReference>
<dbReference type="Proteomes" id="UP000638648">
    <property type="component" value="Unassembled WGS sequence"/>
</dbReference>
<dbReference type="PROSITE" id="PS51186">
    <property type="entry name" value="GNAT"/>
    <property type="match status" value="1"/>
</dbReference>
<dbReference type="InterPro" id="IPR050832">
    <property type="entry name" value="Bact_Acetyltransf"/>
</dbReference>
<sequence length="187" mass="20227">MTAPQLRTAGPDDAEQVARLHADSWRRHYRGAYTDAYLDGDVVSDRYAVWSARLAAPDNAKTVVAEDETGLVGFGHVAFDEDDQWGSLLDNLHVTRDRQRSGIGAALLTWIARAVTEQATNPSMYLWVLEQNTAAQSFYAAFGGTYVEKVPVSPPGGVPSRLDGAPNKLRVTWSDASAPARGRGPAA</sequence>
<dbReference type="RefSeq" id="WP_192749078.1">
    <property type="nucleotide sequence ID" value="NZ_BAABJL010000126.1"/>
</dbReference>
<evidence type="ECO:0000256" key="1">
    <source>
        <dbReference type="ARBA" id="ARBA00022679"/>
    </source>
</evidence>
<keyword evidence="2" id="KW-0012">Acyltransferase</keyword>
<dbReference type="InterPro" id="IPR016181">
    <property type="entry name" value="Acyl_CoA_acyltransferase"/>
</dbReference>
<evidence type="ECO:0000259" key="3">
    <source>
        <dbReference type="PROSITE" id="PS51186"/>
    </source>
</evidence>
<keyword evidence="5" id="KW-1185">Reference proteome</keyword>
<keyword evidence="1" id="KW-0808">Transferase</keyword>
<organism evidence="4 5">
    <name type="scientific">Actinopolymorpha pittospori</name>
    <dbReference type="NCBI Taxonomy" id="648752"/>
    <lineage>
        <taxon>Bacteria</taxon>
        <taxon>Bacillati</taxon>
        <taxon>Actinomycetota</taxon>
        <taxon>Actinomycetes</taxon>
        <taxon>Propionibacteriales</taxon>
        <taxon>Actinopolymorphaceae</taxon>
        <taxon>Actinopolymorpha</taxon>
    </lineage>
</organism>
<evidence type="ECO:0000313" key="5">
    <source>
        <dbReference type="Proteomes" id="UP000638648"/>
    </source>
</evidence>
<evidence type="ECO:0000313" key="4">
    <source>
        <dbReference type="EMBL" id="MBE1604563.1"/>
    </source>
</evidence>
<name>A0A927RIH8_9ACTN</name>
<dbReference type="SUPFAM" id="SSF55729">
    <property type="entry name" value="Acyl-CoA N-acyltransferases (Nat)"/>
    <property type="match status" value="1"/>
</dbReference>
<dbReference type="GO" id="GO:0016747">
    <property type="term" value="F:acyltransferase activity, transferring groups other than amino-acyl groups"/>
    <property type="evidence" value="ECO:0007669"/>
    <property type="project" value="InterPro"/>
</dbReference>
<dbReference type="CDD" id="cd04301">
    <property type="entry name" value="NAT_SF"/>
    <property type="match status" value="1"/>
</dbReference>
<gene>
    <name evidence="4" type="ORF">HEB94_001411</name>
</gene>
<dbReference type="Gene3D" id="3.40.630.30">
    <property type="match status" value="1"/>
</dbReference>
<proteinExistence type="predicted"/>
<comment type="caution">
    <text evidence="4">The sequence shown here is derived from an EMBL/GenBank/DDBJ whole genome shotgun (WGS) entry which is preliminary data.</text>
</comment>
<dbReference type="AlphaFoldDB" id="A0A927RIH8"/>
<dbReference type="Pfam" id="PF00583">
    <property type="entry name" value="Acetyltransf_1"/>
    <property type="match status" value="1"/>
</dbReference>
<feature type="domain" description="N-acetyltransferase" evidence="3">
    <location>
        <begin position="4"/>
        <end position="165"/>
    </location>
</feature>
<dbReference type="PANTHER" id="PTHR43877:SF1">
    <property type="entry name" value="ACETYLTRANSFERASE"/>
    <property type="match status" value="1"/>
</dbReference>
<dbReference type="InterPro" id="IPR000182">
    <property type="entry name" value="GNAT_dom"/>
</dbReference>
<accession>A0A927RIH8</accession>
<protein>
    <submittedName>
        <fullName evidence="4">GNAT superfamily N-acetyltransferase</fullName>
    </submittedName>
</protein>
<evidence type="ECO:0000256" key="2">
    <source>
        <dbReference type="ARBA" id="ARBA00023315"/>
    </source>
</evidence>
<dbReference type="EMBL" id="JADBEM010000001">
    <property type="protein sequence ID" value="MBE1604563.1"/>
    <property type="molecule type" value="Genomic_DNA"/>
</dbReference>